<gene>
    <name evidence="2" type="ORF">M2319_001119</name>
</gene>
<dbReference type="Proteomes" id="UP001209755">
    <property type="component" value="Unassembled WGS sequence"/>
</dbReference>
<comment type="caution">
    <text evidence="2">The sequence shown here is derived from an EMBL/GenBank/DDBJ whole genome shotgun (WGS) entry which is preliminary data.</text>
</comment>
<keyword evidence="1" id="KW-0472">Membrane</keyword>
<accession>A0ABT3H8R6</accession>
<dbReference type="RefSeq" id="WP_264600465.1">
    <property type="nucleotide sequence ID" value="NZ_JAOQNS010000003.1"/>
</dbReference>
<name>A0ABT3H8R6_9HYPH</name>
<keyword evidence="1" id="KW-0812">Transmembrane</keyword>
<evidence type="ECO:0000313" key="3">
    <source>
        <dbReference type="Proteomes" id="UP001209755"/>
    </source>
</evidence>
<keyword evidence="1" id="KW-1133">Transmembrane helix</keyword>
<protein>
    <submittedName>
        <fullName evidence="2">Flp pilus assembly protein TadG</fullName>
    </submittedName>
</protein>
<keyword evidence="3" id="KW-1185">Reference proteome</keyword>
<evidence type="ECO:0000313" key="2">
    <source>
        <dbReference type="EMBL" id="MCW2306797.1"/>
    </source>
</evidence>
<organism evidence="2 3">
    <name type="scientific">Rhodobium gokarnense</name>
    <dbReference type="NCBI Taxonomy" id="364296"/>
    <lineage>
        <taxon>Bacteria</taxon>
        <taxon>Pseudomonadati</taxon>
        <taxon>Pseudomonadota</taxon>
        <taxon>Alphaproteobacteria</taxon>
        <taxon>Hyphomicrobiales</taxon>
        <taxon>Rhodobiaceae</taxon>
        <taxon>Rhodobium</taxon>
    </lineage>
</organism>
<sequence length="122" mass="12998">MRSRIVIGVRPAPCVLGRLVFVSMECSLMGRFLSGARRFWRDERGMGALDFALISASLAMALSVGLLALGLGIQPAKERQYAEAPDGVDMLITGSITAARKDAATAPSAVTCPQLPPVILRR</sequence>
<evidence type="ECO:0000256" key="1">
    <source>
        <dbReference type="SAM" id="Phobius"/>
    </source>
</evidence>
<feature type="transmembrane region" description="Helical" evidence="1">
    <location>
        <begin position="53"/>
        <end position="73"/>
    </location>
</feature>
<reference evidence="3" key="1">
    <citation type="submission" date="2023-07" db="EMBL/GenBank/DDBJ databases">
        <title>Genome sequencing of Purple Non-Sulfur Bacteria from various extreme environments.</title>
        <authorList>
            <person name="Mayer M."/>
        </authorList>
    </citation>
    <scope>NUCLEOTIDE SEQUENCE [LARGE SCALE GENOMIC DNA]</scope>
    <source>
        <strain evidence="3">DSM 17935</strain>
    </source>
</reference>
<proteinExistence type="predicted"/>
<dbReference type="EMBL" id="JAOQNS010000003">
    <property type="protein sequence ID" value="MCW2306797.1"/>
    <property type="molecule type" value="Genomic_DNA"/>
</dbReference>